<dbReference type="InterPro" id="IPR022385">
    <property type="entry name" value="Rhs_assc_core"/>
</dbReference>
<dbReference type="InterPro" id="IPR036844">
    <property type="entry name" value="Hint_dom_sf"/>
</dbReference>
<name>A0A9X2LBI8_9PROT</name>
<evidence type="ECO:0000313" key="3">
    <source>
        <dbReference type="Proteomes" id="UP001142610"/>
    </source>
</evidence>
<dbReference type="PANTHER" id="PTHR32305">
    <property type="match status" value="1"/>
</dbReference>
<comment type="caution">
    <text evidence="2">The sequence shown here is derived from an EMBL/GenBank/DDBJ whole genome shotgun (WGS) entry which is preliminary data.</text>
</comment>
<proteinExistence type="predicted"/>
<feature type="domain" description="Hint" evidence="1">
    <location>
        <begin position="1128"/>
        <end position="1231"/>
    </location>
</feature>
<gene>
    <name evidence="2" type="ORF">NOG11_14765</name>
</gene>
<dbReference type="PANTHER" id="PTHR32305:SF15">
    <property type="entry name" value="PROTEIN RHSA-RELATED"/>
    <property type="match status" value="1"/>
</dbReference>
<dbReference type="Gene3D" id="2.170.16.10">
    <property type="entry name" value="Hedgehog/Intein (Hint) domain"/>
    <property type="match status" value="1"/>
</dbReference>
<dbReference type="EMBL" id="JANIBC010000028">
    <property type="protein sequence ID" value="MCQ8186642.1"/>
    <property type="molecule type" value="Genomic_DNA"/>
</dbReference>
<keyword evidence="3" id="KW-1185">Reference proteome</keyword>
<dbReference type="Pfam" id="PF05593">
    <property type="entry name" value="RHS_repeat"/>
    <property type="match status" value="1"/>
</dbReference>
<dbReference type="SMART" id="SM00306">
    <property type="entry name" value="HintN"/>
    <property type="match status" value="1"/>
</dbReference>
<evidence type="ECO:0000259" key="1">
    <source>
        <dbReference type="SMART" id="SM00306"/>
    </source>
</evidence>
<dbReference type="AlphaFoldDB" id="A0A9X2LBI8"/>
<dbReference type="InterPro" id="IPR003587">
    <property type="entry name" value="Hint_dom_N"/>
</dbReference>
<dbReference type="SUPFAM" id="SSF51294">
    <property type="entry name" value="Hedgehog/intein (Hint) domain"/>
    <property type="match status" value="1"/>
</dbReference>
<feature type="non-terminal residue" evidence="2">
    <location>
        <position position="1237"/>
    </location>
</feature>
<dbReference type="Gene3D" id="2.180.10.10">
    <property type="entry name" value="RHS repeat-associated core"/>
    <property type="match status" value="2"/>
</dbReference>
<sequence>MSHEPFRGENCTSPDRKIWVRHPDGVKGEFTFSETVRPYEGTGPDPINGACWADGVDDGSWHWVQESMSITEKRLTGPAIPASVWRYSYDDYRTDMIDPSGARTEYYHDLGGFVRETKRFTTATSGVLISRTVNERQFENAVGSTHWHVPTHVLKPFRTTKTDLHQGGETYTTERTFGLSHTSSGYSYGFPLTIKRYSTASRGAAEDVLQSAVYIHDRNNWLLGLPSSLTRNGLETDRYVYDALFPDKVSQHWRYGVRRATYGYHTDPAYRGALRWYRESVDGNSANERISGWFDYHRGVPRQVNLPRVGSTGQLTNLRTVNDNGWVTSFTDAMGVKTSYEYNPVGWLTKISRPGSWADTNITYHDTDDAYGTMYQKVRRGNSEEIYWYDGLLRPTLKRVLDVANSAATRLYTRTTYDAMGRVHYQGAPSASPSTGNFGTHTTYDALGRIKQVRENVAPHATTTYDYLSGNRVRVTDPEGNKTITTRVGFGSPDDGYPTLIQQPEGINTEMRYDEWGNMVLARQYGSANGHSGNVTQTYRYDSQNRLCYHHTPERGAKLYRYYANGELHQLSEGQPKTGSGCGTIRPDETTTYTYTPLGQLDWTYFPAVSGDHNIGRTYDANGNLERLTRGSTAWDYDYYYTGTDDLPKSETLQIDGLSFPLFYTYNPDGHHATVSYPLGDVVEFAPNALGQPTKVQEAGGIAYASNMQYHPSGQIDWMDLGNGRYYNPVFNDRHLPSQFHWYYGFKRNYAYDKNGRVTSIDDLYNNDFDQAFTYDGAGRLKTASGAWGAGIFDYDPVGNLRKKTLGSAVVEFDHDQTMNRLSRFRDTREGNTWQNIGYDLRGNVLWNGDLSKGGVSLTHNISNQPVSISGPLTQTFTYDGHKRRVKQVDGDETIYSVYSQAGQLLHRYNAKSGERTDYVSLGGAGSVRVKNGPGGEEVSYVYTDHLGSQSMIADAEGNITSNERLTPYGEVWSGLSAANDDEPGFTGHVRDKASGLTYMQARYYDPVIGRFLATDPVEFGPARPDMHNRYAYAANDPVNAWDPDGRETHTFGGTALRNRLAARRINNARRAANNPSPQAIVSQSNKNLGTAIIAVGSVAAPGPEDVVLAGLGAAKAAGAVGRALSKTCCFVAGTLVETEDGLRPIEEIEKGDLVWARNTDTGETELKAVTDLIRRHERVIWEVSLSGEGGETEFFETTDDHPWWIVDEDGSGQWVTTEDLAPGMVVVSRDADGPDG</sequence>
<reference evidence="2" key="1">
    <citation type="submission" date="2022-07" db="EMBL/GenBank/DDBJ databases">
        <title>Parvularcula maris sp. nov., an algicidal bacterium isolated from seawater.</title>
        <authorList>
            <person name="Li F."/>
        </authorList>
    </citation>
    <scope>NUCLEOTIDE SEQUENCE</scope>
    <source>
        <strain evidence="2">BGMRC 0090</strain>
    </source>
</reference>
<dbReference type="RefSeq" id="WP_256620582.1">
    <property type="nucleotide sequence ID" value="NZ_JANIBC010000028.1"/>
</dbReference>
<evidence type="ECO:0000313" key="2">
    <source>
        <dbReference type="EMBL" id="MCQ8186642.1"/>
    </source>
</evidence>
<dbReference type="Proteomes" id="UP001142610">
    <property type="component" value="Unassembled WGS sequence"/>
</dbReference>
<dbReference type="CDD" id="cd00081">
    <property type="entry name" value="Hint"/>
    <property type="match status" value="1"/>
</dbReference>
<dbReference type="InterPro" id="IPR050708">
    <property type="entry name" value="T6SS_VgrG/RHS"/>
</dbReference>
<dbReference type="NCBIfam" id="TIGR03696">
    <property type="entry name" value="Rhs_assc_core"/>
    <property type="match status" value="1"/>
</dbReference>
<protein>
    <submittedName>
        <fullName evidence="2">Polymorphic toxin-type HINT domain-containing protein</fullName>
    </submittedName>
</protein>
<dbReference type="Pfam" id="PF07591">
    <property type="entry name" value="PT-HINT"/>
    <property type="match status" value="1"/>
</dbReference>
<dbReference type="InterPro" id="IPR031325">
    <property type="entry name" value="RHS_repeat"/>
</dbReference>
<accession>A0A9X2LBI8</accession>
<organism evidence="2 3">
    <name type="scientific">Parvularcula maris</name>
    <dbReference type="NCBI Taxonomy" id="2965077"/>
    <lineage>
        <taxon>Bacteria</taxon>
        <taxon>Pseudomonadati</taxon>
        <taxon>Pseudomonadota</taxon>
        <taxon>Alphaproteobacteria</taxon>
        <taxon>Parvularculales</taxon>
        <taxon>Parvularculaceae</taxon>
        <taxon>Parvularcula</taxon>
    </lineage>
</organism>